<sequence>MMSPPVLAMPNFQQDFILETDASGGGIGVVLMQNARPIIYFSKALAPKHLGLSVYEKEMMVVVSAVAKWRPYLIGNHFVIKLGVENKVADALSRKPQVSQISVDTIECLALSVVSSDLLVEVQQSWQEDDHIKCLIQKLSSTNGVDGHYTWTNNQLRRKGKLVVGKNVDLRNKIISIWHASATSGHSRILVTYHNVKGAFIGSICTIHSIQSINFLVG</sequence>
<dbReference type="Gene3D" id="3.10.20.370">
    <property type="match status" value="1"/>
</dbReference>
<dbReference type="AlphaFoldDB" id="A0ABD3AFA7"/>
<gene>
    <name evidence="2" type="ORF">ACH5RR_009734</name>
</gene>
<feature type="domain" description="Reverse transcriptase/retrotransposon-derived protein RNase H-like" evidence="1">
    <location>
        <begin position="2"/>
        <end position="80"/>
    </location>
</feature>
<protein>
    <recommendedName>
        <fullName evidence="1">Reverse transcriptase/retrotransposon-derived protein RNase H-like domain-containing protein</fullName>
    </recommendedName>
</protein>
<evidence type="ECO:0000313" key="3">
    <source>
        <dbReference type="Proteomes" id="UP001630127"/>
    </source>
</evidence>
<dbReference type="InterPro" id="IPR041577">
    <property type="entry name" value="RT_RNaseH_2"/>
</dbReference>
<keyword evidence="3" id="KW-1185">Reference proteome</keyword>
<accession>A0ABD3AFA7</accession>
<proteinExistence type="predicted"/>
<evidence type="ECO:0000313" key="2">
    <source>
        <dbReference type="EMBL" id="KAL3530412.1"/>
    </source>
</evidence>
<dbReference type="PANTHER" id="PTHR34072:SF55">
    <property type="entry name" value="DNA_RNA POLYMERASES SUPERFAMILY PROTEIN"/>
    <property type="match status" value="1"/>
</dbReference>
<dbReference type="Proteomes" id="UP001630127">
    <property type="component" value="Unassembled WGS sequence"/>
</dbReference>
<dbReference type="SUPFAM" id="SSF56672">
    <property type="entry name" value="DNA/RNA polymerases"/>
    <property type="match status" value="1"/>
</dbReference>
<dbReference type="PANTHER" id="PTHR34072">
    <property type="entry name" value="ENZYMATIC POLYPROTEIN-RELATED"/>
    <property type="match status" value="1"/>
</dbReference>
<organism evidence="2 3">
    <name type="scientific">Cinchona calisaya</name>
    <dbReference type="NCBI Taxonomy" id="153742"/>
    <lineage>
        <taxon>Eukaryota</taxon>
        <taxon>Viridiplantae</taxon>
        <taxon>Streptophyta</taxon>
        <taxon>Embryophyta</taxon>
        <taxon>Tracheophyta</taxon>
        <taxon>Spermatophyta</taxon>
        <taxon>Magnoliopsida</taxon>
        <taxon>eudicotyledons</taxon>
        <taxon>Gunneridae</taxon>
        <taxon>Pentapetalae</taxon>
        <taxon>asterids</taxon>
        <taxon>lamiids</taxon>
        <taxon>Gentianales</taxon>
        <taxon>Rubiaceae</taxon>
        <taxon>Cinchonoideae</taxon>
        <taxon>Cinchoneae</taxon>
        <taxon>Cinchona</taxon>
    </lineage>
</organism>
<comment type="caution">
    <text evidence="2">The sequence shown here is derived from an EMBL/GenBank/DDBJ whole genome shotgun (WGS) entry which is preliminary data.</text>
</comment>
<name>A0ABD3AFA7_9GENT</name>
<reference evidence="2 3" key="1">
    <citation type="submission" date="2024-11" db="EMBL/GenBank/DDBJ databases">
        <title>A near-complete genome assembly of Cinchona calisaya.</title>
        <authorList>
            <person name="Lian D.C."/>
            <person name="Zhao X.W."/>
            <person name="Wei L."/>
        </authorList>
    </citation>
    <scope>NUCLEOTIDE SEQUENCE [LARGE SCALE GENOMIC DNA]</scope>
    <source>
        <tissue evidence="2">Nenye</tissue>
    </source>
</reference>
<dbReference type="InterPro" id="IPR043502">
    <property type="entry name" value="DNA/RNA_pol_sf"/>
</dbReference>
<evidence type="ECO:0000259" key="1">
    <source>
        <dbReference type="Pfam" id="PF17919"/>
    </source>
</evidence>
<dbReference type="EMBL" id="JBJUIK010000004">
    <property type="protein sequence ID" value="KAL3530412.1"/>
    <property type="molecule type" value="Genomic_DNA"/>
</dbReference>
<dbReference type="Pfam" id="PF17919">
    <property type="entry name" value="RT_RNaseH_2"/>
    <property type="match status" value="1"/>
</dbReference>